<keyword evidence="3" id="KW-1185">Reference proteome</keyword>
<organism evidence="2 3">
    <name type="scientific">Sphingomonas sediminicola</name>
    <dbReference type="NCBI Taxonomy" id="386874"/>
    <lineage>
        <taxon>Bacteria</taxon>
        <taxon>Pseudomonadati</taxon>
        <taxon>Pseudomonadota</taxon>
        <taxon>Alphaproteobacteria</taxon>
        <taxon>Sphingomonadales</taxon>
        <taxon>Sphingomonadaceae</taxon>
        <taxon>Sphingomonas</taxon>
    </lineage>
</organism>
<name>A0ABX6TAG2_9SPHN</name>
<gene>
    <name evidence="2" type="ORF">H9L14_06040</name>
</gene>
<dbReference type="EMBL" id="CP060782">
    <property type="protein sequence ID" value="QNP46655.1"/>
    <property type="molecule type" value="Genomic_DNA"/>
</dbReference>
<evidence type="ECO:0008006" key="4">
    <source>
        <dbReference type="Google" id="ProtNLM"/>
    </source>
</evidence>
<keyword evidence="1" id="KW-0732">Signal</keyword>
<evidence type="ECO:0000313" key="2">
    <source>
        <dbReference type="EMBL" id="QNP46655.1"/>
    </source>
</evidence>
<evidence type="ECO:0000313" key="3">
    <source>
        <dbReference type="Proteomes" id="UP000516105"/>
    </source>
</evidence>
<dbReference type="RefSeq" id="WP_187709608.1">
    <property type="nucleotide sequence ID" value="NZ_CP060782.1"/>
</dbReference>
<evidence type="ECO:0000256" key="1">
    <source>
        <dbReference type="SAM" id="SignalP"/>
    </source>
</evidence>
<proteinExistence type="predicted"/>
<feature type="signal peptide" evidence="1">
    <location>
        <begin position="1"/>
        <end position="22"/>
    </location>
</feature>
<accession>A0ABX6TAG2</accession>
<feature type="chain" id="PRO_5046955810" description="DUF1579 domain-containing protein" evidence="1">
    <location>
        <begin position="23"/>
        <end position="176"/>
    </location>
</feature>
<sequence length="176" mass="19418">MIPIRYLMIAGIAALALPSVSAAQVASGCKTPQHRQFDFWVGTWDVFPTGQDRLVARSVVENLYGGCVIRENWTPLTGTAGGSLNTYDPEDGHWHQVWMDAANARVLFEGDLVDGKMVLTGSWKGARKPGEESLVRMTYSRLEGGAVRQQGQISTNKGVTWQPFFDFTYKPVAIPK</sequence>
<dbReference type="Proteomes" id="UP000516105">
    <property type="component" value="Chromosome"/>
</dbReference>
<reference evidence="2 3" key="1">
    <citation type="submission" date="2020-08" db="EMBL/GenBank/DDBJ databases">
        <title>Genome sequence of Sphingomonas sediminicola KACC 15039T.</title>
        <authorList>
            <person name="Hyun D.-W."/>
            <person name="Bae J.-W."/>
        </authorList>
    </citation>
    <scope>NUCLEOTIDE SEQUENCE [LARGE SCALE GENOMIC DNA]</scope>
    <source>
        <strain evidence="2 3">KACC 15039</strain>
    </source>
</reference>
<protein>
    <recommendedName>
        <fullName evidence="4">DUF1579 domain-containing protein</fullName>
    </recommendedName>
</protein>
<dbReference type="PROSITE" id="PS51257">
    <property type="entry name" value="PROKAR_LIPOPROTEIN"/>
    <property type="match status" value="1"/>
</dbReference>